<comment type="caution">
    <text evidence="2">The sequence shown here is derived from an EMBL/GenBank/DDBJ whole genome shotgun (WGS) entry which is preliminary data.</text>
</comment>
<evidence type="ECO:0000313" key="2">
    <source>
        <dbReference type="EMBL" id="KAF0891529.1"/>
    </source>
</evidence>
<feature type="region of interest" description="Disordered" evidence="1">
    <location>
        <begin position="26"/>
        <end position="46"/>
    </location>
</feature>
<keyword evidence="3" id="KW-1185">Reference proteome</keyword>
<name>A0A6G1BU46_9ORYZ</name>
<organism evidence="2 3">
    <name type="scientific">Oryza meyeriana var. granulata</name>
    <dbReference type="NCBI Taxonomy" id="110450"/>
    <lineage>
        <taxon>Eukaryota</taxon>
        <taxon>Viridiplantae</taxon>
        <taxon>Streptophyta</taxon>
        <taxon>Embryophyta</taxon>
        <taxon>Tracheophyta</taxon>
        <taxon>Spermatophyta</taxon>
        <taxon>Magnoliopsida</taxon>
        <taxon>Liliopsida</taxon>
        <taxon>Poales</taxon>
        <taxon>Poaceae</taxon>
        <taxon>BOP clade</taxon>
        <taxon>Oryzoideae</taxon>
        <taxon>Oryzeae</taxon>
        <taxon>Oryzinae</taxon>
        <taxon>Oryza</taxon>
        <taxon>Oryza meyeriana</taxon>
    </lineage>
</organism>
<sequence length="125" mass="14306">MRSTKVEDSTLVASELSSTAMARIRQQGRVGDATSDRDDAQSCLGQRQQQIEQHEVDLLAGVVGGDWHGWCWRYVRRIQQPPWWRNAQWRRQPRGLGLVSKLTSSCSREVYTTGHRCLLAEPPSW</sequence>
<reference evidence="2 3" key="1">
    <citation type="submission" date="2019-11" db="EMBL/GenBank/DDBJ databases">
        <title>Whole genome sequence of Oryza granulata.</title>
        <authorList>
            <person name="Li W."/>
        </authorList>
    </citation>
    <scope>NUCLEOTIDE SEQUENCE [LARGE SCALE GENOMIC DNA]</scope>
    <source>
        <strain evidence="3">cv. Menghai</strain>
        <tissue evidence="2">Leaf</tissue>
    </source>
</reference>
<dbReference type="Proteomes" id="UP000479710">
    <property type="component" value="Unassembled WGS sequence"/>
</dbReference>
<proteinExistence type="predicted"/>
<evidence type="ECO:0000256" key="1">
    <source>
        <dbReference type="SAM" id="MobiDB-lite"/>
    </source>
</evidence>
<gene>
    <name evidence="2" type="ORF">E2562_009926</name>
</gene>
<accession>A0A6G1BU46</accession>
<dbReference type="EMBL" id="SPHZ02000011">
    <property type="protein sequence ID" value="KAF0891529.1"/>
    <property type="molecule type" value="Genomic_DNA"/>
</dbReference>
<dbReference type="AlphaFoldDB" id="A0A6G1BU46"/>
<evidence type="ECO:0000313" key="3">
    <source>
        <dbReference type="Proteomes" id="UP000479710"/>
    </source>
</evidence>
<protein>
    <submittedName>
        <fullName evidence="2">Uncharacterized protein</fullName>
    </submittedName>
</protein>